<dbReference type="Gene3D" id="3.30.559.30">
    <property type="entry name" value="Nonribosomal peptide synthetase, condensation domain"/>
    <property type="match status" value="2"/>
</dbReference>
<dbReference type="PANTHER" id="PTHR45527">
    <property type="entry name" value="NONRIBOSOMAL PEPTIDE SYNTHETASE"/>
    <property type="match status" value="1"/>
</dbReference>
<dbReference type="CDD" id="cd05930">
    <property type="entry name" value="A_NRPS"/>
    <property type="match status" value="1"/>
</dbReference>
<protein>
    <submittedName>
        <fullName evidence="5">Amino acid adenylation domain-containing protein</fullName>
    </submittedName>
</protein>
<dbReference type="InterPro" id="IPR023213">
    <property type="entry name" value="CAT-like_dom_sf"/>
</dbReference>
<dbReference type="EMBL" id="JAUHTC010000074">
    <property type="protein sequence ID" value="MDN4520431.1"/>
    <property type="molecule type" value="Genomic_DNA"/>
</dbReference>
<dbReference type="InterPro" id="IPR006162">
    <property type="entry name" value="Ppantetheine_attach_site"/>
</dbReference>
<dbReference type="InterPro" id="IPR036736">
    <property type="entry name" value="ACP-like_sf"/>
</dbReference>
<dbReference type="Gene3D" id="3.40.50.12780">
    <property type="entry name" value="N-terminal domain of ligase-like"/>
    <property type="match status" value="1"/>
</dbReference>
<dbReference type="Pfam" id="PF00550">
    <property type="entry name" value="PP-binding"/>
    <property type="match status" value="1"/>
</dbReference>
<dbReference type="SUPFAM" id="SSF47336">
    <property type="entry name" value="ACP-like"/>
    <property type="match status" value="1"/>
</dbReference>
<dbReference type="Pfam" id="PF00668">
    <property type="entry name" value="Condensation"/>
    <property type="match status" value="2"/>
</dbReference>
<evidence type="ECO:0000256" key="2">
    <source>
        <dbReference type="ARBA" id="ARBA00022450"/>
    </source>
</evidence>
<dbReference type="InterPro" id="IPR045851">
    <property type="entry name" value="AMP-bd_C_sf"/>
</dbReference>
<dbReference type="InterPro" id="IPR009081">
    <property type="entry name" value="PP-bd_ACP"/>
</dbReference>
<dbReference type="PANTHER" id="PTHR45527:SF1">
    <property type="entry name" value="FATTY ACID SYNTHASE"/>
    <property type="match status" value="1"/>
</dbReference>
<dbReference type="SUPFAM" id="SSF52777">
    <property type="entry name" value="CoA-dependent acyltransferases"/>
    <property type="match status" value="4"/>
</dbReference>
<dbReference type="RefSeq" id="WP_237160000.1">
    <property type="nucleotide sequence ID" value="NZ_JAUHTC010000074.1"/>
</dbReference>
<organism evidence="5 6">
    <name type="scientific">Mycolicibacterium austroafricanum</name>
    <name type="common">Mycobacterium austroafricanum</name>
    <dbReference type="NCBI Taxonomy" id="39687"/>
    <lineage>
        <taxon>Bacteria</taxon>
        <taxon>Bacillati</taxon>
        <taxon>Actinomycetota</taxon>
        <taxon>Actinomycetes</taxon>
        <taxon>Mycobacteriales</taxon>
        <taxon>Mycobacteriaceae</taxon>
        <taxon>Mycolicibacterium</taxon>
    </lineage>
</organism>
<reference evidence="5" key="1">
    <citation type="submission" date="2023-07" db="EMBL/GenBank/DDBJ databases">
        <title>Degradation of tert-butanol by M. austroafricanum TBA100.</title>
        <authorList>
            <person name="Helbich S."/>
            <person name="Vainshtein Y."/>
        </authorList>
    </citation>
    <scope>NUCLEOTIDE SEQUENCE</scope>
    <source>
        <strain evidence="5">TBA100</strain>
    </source>
</reference>
<dbReference type="PROSITE" id="PS00012">
    <property type="entry name" value="PHOSPHOPANTETHEINE"/>
    <property type="match status" value="1"/>
</dbReference>
<gene>
    <name evidence="5" type="ORF">QYF68_21770</name>
</gene>
<evidence type="ECO:0000313" key="5">
    <source>
        <dbReference type="EMBL" id="MDN4520431.1"/>
    </source>
</evidence>
<dbReference type="InterPro" id="IPR010071">
    <property type="entry name" value="AA_adenyl_dom"/>
</dbReference>
<dbReference type="CDD" id="cd19531">
    <property type="entry name" value="LCL_NRPS-like"/>
    <property type="match status" value="1"/>
</dbReference>
<dbReference type="InterPro" id="IPR042099">
    <property type="entry name" value="ANL_N_sf"/>
</dbReference>
<name>A0ABT8HI50_MYCAO</name>
<dbReference type="Pfam" id="PF13193">
    <property type="entry name" value="AMP-binding_C"/>
    <property type="match status" value="1"/>
</dbReference>
<feature type="domain" description="Carrier" evidence="4">
    <location>
        <begin position="959"/>
        <end position="1034"/>
    </location>
</feature>
<evidence type="ECO:0000259" key="4">
    <source>
        <dbReference type="PROSITE" id="PS50075"/>
    </source>
</evidence>
<comment type="caution">
    <text evidence="5">The sequence shown here is derived from an EMBL/GenBank/DDBJ whole genome shotgun (WGS) entry which is preliminary data.</text>
</comment>
<keyword evidence="6" id="KW-1185">Reference proteome</keyword>
<dbReference type="PROSITE" id="PS00455">
    <property type="entry name" value="AMP_BINDING"/>
    <property type="match status" value="1"/>
</dbReference>
<dbReference type="InterPro" id="IPR020806">
    <property type="entry name" value="PKS_PP-bd"/>
</dbReference>
<dbReference type="Gene3D" id="3.30.300.30">
    <property type="match status" value="1"/>
</dbReference>
<dbReference type="InterPro" id="IPR025110">
    <property type="entry name" value="AMP-bd_C"/>
</dbReference>
<evidence type="ECO:0000313" key="6">
    <source>
        <dbReference type="Proteomes" id="UP001172687"/>
    </source>
</evidence>
<dbReference type="PROSITE" id="PS50075">
    <property type="entry name" value="CARRIER"/>
    <property type="match status" value="1"/>
</dbReference>
<dbReference type="InterPro" id="IPR020459">
    <property type="entry name" value="AMP-binding"/>
</dbReference>
<dbReference type="Proteomes" id="UP001172687">
    <property type="component" value="Unassembled WGS sequence"/>
</dbReference>
<dbReference type="NCBIfam" id="TIGR01733">
    <property type="entry name" value="AA-adenyl-dom"/>
    <property type="match status" value="1"/>
</dbReference>
<dbReference type="PRINTS" id="PR00154">
    <property type="entry name" value="AMPBINDING"/>
</dbReference>
<dbReference type="Gene3D" id="1.10.1200.10">
    <property type="entry name" value="ACP-like"/>
    <property type="match status" value="1"/>
</dbReference>
<accession>A0ABT8HI50</accession>
<proteinExistence type="predicted"/>
<evidence type="ECO:0000256" key="1">
    <source>
        <dbReference type="ARBA" id="ARBA00001957"/>
    </source>
</evidence>
<sequence>MPHGSPLPCEVPLSHAQEQLWFLNQLLPSSSAYNVAIRVDIRGALDREVLQSSLEAVVDRHEALRTVFQSRHGAPQAILTPPQPIKLAFEEIGDEADIDAAAVREASVPFDIGAGPLLRARLFGIGDQRHVLVVTMHHIVTDGWSFRVLLGDLGRTYQALERGEPAPMEDLPIQYADYARWQREQLTGAEFDAHIEFWKADLAGAPPLELDTDRPRPKSPTFRGARIRFDLGRERADALRELCRAGNVTLSVPLLAAFATVLQRYSGQHDLVIGTLTANRGRLETENLIGLFVNALPIRVRLDGDPDMTELIDRIRGRMSEVLAHQDVPFDLIVNATAPDRDANRNPLFGVQLVVQPAAGAAELSSLGLDIAEIDTHTAKRDLTLTFFDDELLAGHVEYATELFDEARIERLIAHLGEVVDAMVSDRRLRLSDVTMLTETERAHYAVTRSPLAPTARSVPELFEMAADRVPDAVAVRAPDRYLTYRELDAAANRLAHRLRGLGVTAGAAVGLRVGRSAAMAVGMLGILKAGGVYVPVDPTYPHDRIEHMLGEAGVALLLDERDVDGAEIGQCCAERLENVAAADDLAYIMYTSGSTGRPKGVAVTHGSVVEYAETLGRELGITGEDVYLETASISFSSSIRQMLVPFAVGAEVVIATTEERRDPAALLRRIGESAVTVADLVPTVVRRVIDVVAAADAGQAAALRRNRLRLLLTASEPLRAGVVRAWREHLGGGASWINMYGQTETTGIVSLHQVGEPDGDAQSIVPIGRPRANVGMYVLDRLMRPVPPGVGGALFIAGPALAREYVGDPALTAQKYAPAPWNPAERLYVSGDMVRLRWDGTIEYRGRADRQVKIRGLRVEPAEIDRVLLEHPGVREAVTVVRETNTDGAALVAYFTTGDTLVSVGELRTHARRQLPDHMVPSAFTALEQLPLTPNGKLDRAALPEVTITRDQEIEYVPPRPGIEQSLAEIWSDTLQLEQIGAGDNFFELGGHSLLAAQVRSRIHQLLGVELPLEALFEDQTLSDLAHRIEGDTGADTSEAPPLRAVARTGPPPLSYAQELMWHTECDDPGSPAHWIDVSIHITGPLDPGLLVAGIQAATHRHELLRTVFRPSGTSAAQVILGSYPPEVPILDGAAALQHDVWPDQPDLATCPPLRAELCRIDDGNHILRLRVHRILADGYTMRLLLSEIGGLVASSAGLTDFPLLDGDLHYADYALWERSWLTGAALQRRIDHFRREFAVGDLPPALPTDHPRTGRSGRPAGQFAFEFPAEVAAAARALAVREHASLYTVLLAGFASALGSYAGRRSVVLGSPVTRRNDPVTQLMLGPFMNTVPLRIDLPEGGGLAAMVQTMKATVLGALSHQDAPWQHVISALAAEHGPAAAAIGETVFLMDDPVPGEFAAGGFRLTRVPPEQVIARRELTAAMSTRSRQITGTLTYDSTLFDPRSIERIVTGFIDAVSALHVDCA</sequence>
<comment type="cofactor">
    <cofactor evidence="1">
        <name>pantetheine 4'-phosphate</name>
        <dbReference type="ChEBI" id="CHEBI:47942"/>
    </cofactor>
</comment>
<keyword evidence="3" id="KW-0597">Phosphoprotein</keyword>
<dbReference type="InterPro" id="IPR001242">
    <property type="entry name" value="Condensation_dom"/>
</dbReference>
<dbReference type="Pfam" id="PF00501">
    <property type="entry name" value="AMP-binding"/>
    <property type="match status" value="1"/>
</dbReference>
<dbReference type="InterPro" id="IPR000873">
    <property type="entry name" value="AMP-dep_synth/lig_dom"/>
</dbReference>
<dbReference type="SUPFAM" id="SSF56801">
    <property type="entry name" value="Acetyl-CoA synthetase-like"/>
    <property type="match status" value="1"/>
</dbReference>
<evidence type="ECO:0000256" key="3">
    <source>
        <dbReference type="ARBA" id="ARBA00022553"/>
    </source>
</evidence>
<dbReference type="SMART" id="SM00823">
    <property type="entry name" value="PKS_PP"/>
    <property type="match status" value="1"/>
</dbReference>
<dbReference type="InterPro" id="IPR020845">
    <property type="entry name" value="AMP-binding_CS"/>
</dbReference>
<dbReference type="Gene3D" id="3.30.559.10">
    <property type="entry name" value="Chloramphenicol acetyltransferase-like domain"/>
    <property type="match status" value="2"/>
</dbReference>
<keyword evidence="2" id="KW-0596">Phosphopantetheine</keyword>